<dbReference type="SUPFAM" id="SSF158745">
    <property type="entry name" value="LanC-like"/>
    <property type="match status" value="1"/>
</dbReference>
<dbReference type="InterPro" id="IPR007822">
    <property type="entry name" value="LANC-like"/>
</dbReference>
<evidence type="ECO:0000256" key="1">
    <source>
        <dbReference type="PIRSR" id="PIRSR607822-1"/>
    </source>
</evidence>
<dbReference type="EMBL" id="JABBXF010000102">
    <property type="protein sequence ID" value="NVK81985.1"/>
    <property type="molecule type" value="Genomic_DNA"/>
</dbReference>
<dbReference type="InterPro" id="IPR033889">
    <property type="entry name" value="LanC"/>
</dbReference>
<evidence type="ECO:0000313" key="3">
    <source>
        <dbReference type="Proteomes" id="UP000587462"/>
    </source>
</evidence>
<gene>
    <name evidence="2" type="ORF">HG542_30685</name>
</gene>
<dbReference type="GO" id="GO:0031179">
    <property type="term" value="P:peptide modification"/>
    <property type="evidence" value="ECO:0007669"/>
    <property type="project" value="InterPro"/>
</dbReference>
<dbReference type="SMART" id="SM01260">
    <property type="entry name" value="LANC_like"/>
    <property type="match status" value="1"/>
</dbReference>
<dbReference type="PRINTS" id="PR01955">
    <property type="entry name" value="LANCFRANKIA"/>
</dbReference>
<feature type="binding site" evidence="1">
    <location>
        <position position="301"/>
    </location>
    <ligand>
        <name>Zn(2+)</name>
        <dbReference type="ChEBI" id="CHEBI:29105"/>
    </ligand>
</feature>
<dbReference type="AlphaFoldDB" id="A0A7Y7BAL3"/>
<name>A0A7Y7BAL3_STRMO</name>
<keyword evidence="3" id="KW-1185">Reference proteome</keyword>
<feature type="binding site" evidence="1">
    <location>
        <position position="351"/>
    </location>
    <ligand>
        <name>Zn(2+)</name>
        <dbReference type="ChEBI" id="CHEBI:29105"/>
    </ligand>
</feature>
<dbReference type="PRINTS" id="PR01950">
    <property type="entry name" value="LANCSUPER"/>
</dbReference>
<comment type="caution">
    <text evidence="2">The sequence shown here is derived from an EMBL/GenBank/DDBJ whole genome shotgun (WGS) entry which is preliminary data.</text>
</comment>
<dbReference type="Pfam" id="PF05147">
    <property type="entry name" value="LANC_like"/>
    <property type="match status" value="1"/>
</dbReference>
<protein>
    <submittedName>
        <fullName evidence="2">Lanthionine synthetase C family protein</fullName>
    </submittedName>
</protein>
<evidence type="ECO:0000313" key="2">
    <source>
        <dbReference type="EMBL" id="NVK81985.1"/>
    </source>
</evidence>
<keyword evidence="1" id="KW-0479">Metal-binding</keyword>
<organism evidence="2 3">
    <name type="scientific">Streptomyces morookaense</name>
    <name type="common">Streptoverticillium morookaense</name>
    <dbReference type="NCBI Taxonomy" id="1970"/>
    <lineage>
        <taxon>Bacteria</taxon>
        <taxon>Bacillati</taxon>
        <taxon>Actinomycetota</taxon>
        <taxon>Actinomycetes</taxon>
        <taxon>Kitasatosporales</taxon>
        <taxon>Streptomycetaceae</taxon>
        <taxon>Streptomyces</taxon>
    </lineage>
</organism>
<proteinExistence type="predicted"/>
<dbReference type="Proteomes" id="UP000587462">
    <property type="component" value="Unassembled WGS sequence"/>
</dbReference>
<sequence>MSQLPPSCAQARETAADVAGHLADPARVAAVTARAYDSAPPALLLPGWRPSSLLLGHAGIAVLHARLAQDDPRSSATAHAHLAAAAAAAAKAGPASAGELVLPALLQTATSGGYTRLLARSAEVHASYVAAVTKQLTARRRVNGPGLSYADYDTIAGLAGQGRVLLLNAQHGDGRSADVLMDVLVWLTGLAQPVRVAGHEVPGWWCAPERYVVEDDRTVYPRGDFNIGAAHGICGPLSLLALAQLAGYRVPGMQDALRTMADWVAEKEHKDSTGARWPGRVAYDAETVPAPGEPRSSAGWCYGTAGIAWALHLAGEALADEALTERAHSAVREAFRRPLETGMREDLTLCHGRSGLLHAGVRTAAATGDVTLWADVDAMAAAIAAGFDAQAAFGYRQVLPPGTGARSLDAPGVLDGAAGVALALLSYADARAGRPAARSGESMWDAALLMS</sequence>
<keyword evidence="1" id="KW-0862">Zinc</keyword>
<dbReference type="GO" id="GO:0046872">
    <property type="term" value="F:metal ion binding"/>
    <property type="evidence" value="ECO:0007669"/>
    <property type="project" value="UniProtKB-KW"/>
</dbReference>
<reference evidence="2 3" key="1">
    <citation type="submission" date="2020-04" db="EMBL/GenBank/DDBJ databases">
        <title>Draft Genome Sequence of Streptomyces morookaense DSM 40503, an 8-azaguanine-producing strain.</title>
        <authorList>
            <person name="Qi J."/>
            <person name="Gao J.-M."/>
        </authorList>
    </citation>
    <scope>NUCLEOTIDE SEQUENCE [LARGE SCALE GENOMIC DNA]</scope>
    <source>
        <strain evidence="2 3">DSM 40503</strain>
    </source>
</reference>
<dbReference type="RefSeq" id="WP_171087219.1">
    <property type="nucleotide sequence ID" value="NZ_BNBU01000007.1"/>
</dbReference>
<feature type="binding site" evidence="1">
    <location>
        <position position="350"/>
    </location>
    <ligand>
        <name>Zn(2+)</name>
        <dbReference type="ChEBI" id="CHEBI:29105"/>
    </ligand>
</feature>
<accession>A0A7Y7BAL3</accession>
<dbReference type="CDD" id="cd04793">
    <property type="entry name" value="LanC"/>
    <property type="match status" value="1"/>
</dbReference>
<dbReference type="Gene3D" id="1.50.10.20">
    <property type="match status" value="1"/>
</dbReference>